<evidence type="ECO:0000256" key="8">
    <source>
        <dbReference type="RuleBase" id="RU362119"/>
    </source>
</evidence>
<evidence type="ECO:0000256" key="4">
    <source>
        <dbReference type="ARBA" id="ARBA00022723"/>
    </source>
</evidence>
<dbReference type="InterPro" id="IPR006146">
    <property type="entry name" value="5'-Nucleotdase_CS"/>
</dbReference>
<dbReference type="OrthoDB" id="7722975at2759"/>
<comment type="catalytic activity">
    <reaction evidence="1">
        <text>a ribonucleoside 5'-phosphate + H2O = a ribonucleoside + phosphate</text>
        <dbReference type="Rhea" id="RHEA:12484"/>
        <dbReference type="ChEBI" id="CHEBI:15377"/>
        <dbReference type="ChEBI" id="CHEBI:18254"/>
        <dbReference type="ChEBI" id="CHEBI:43474"/>
        <dbReference type="ChEBI" id="CHEBI:58043"/>
        <dbReference type="EC" id="3.1.3.5"/>
    </reaction>
</comment>
<evidence type="ECO:0000256" key="1">
    <source>
        <dbReference type="ARBA" id="ARBA00000815"/>
    </source>
</evidence>
<dbReference type="GO" id="GO:0000166">
    <property type="term" value="F:nucleotide binding"/>
    <property type="evidence" value="ECO:0007669"/>
    <property type="project" value="UniProtKB-KW"/>
</dbReference>
<dbReference type="PRINTS" id="PR01607">
    <property type="entry name" value="APYRASEFAMLY"/>
</dbReference>
<feature type="signal peptide" evidence="8">
    <location>
        <begin position="1"/>
        <end position="19"/>
    </location>
</feature>
<dbReference type="Pfam" id="PF00149">
    <property type="entry name" value="Metallophos"/>
    <property type="match status" value="1"/>
</dbReference>
<dbReference type="FunFam" id="3.90.780.10:FF:000001">
    <property type="entry name" value="NT5E isoform 3"/>
    <property type="match status" value="1"/>
</dbReference>
<evidence type="ECO:0000256" key="6">
    <source>
        <dbReference type="ARBA" id="ARBA00022741"/>
    </source>
</evidence>
<evidence type="ECO:0000259" key="9">
    <source>
        <dbReference type="Pfam" id="PF00149"/>
    </source>
</evidence>
<gene>
    <name evidence="11" type="primary">Dana\GF13127</name>
    <name evidence="11" type="synonym">dana_GLEANR_13142</name>
    <name evidence="11" type="ORF">GF13127</name>
</gene>
<dbReference type="KEGG" id="dan:6495970"/>
<dbReference type="PhylomeDB" id="B3MG79"/>
<dbReference type="InterPro" id="IPR006179">
    <property type="entry name" value="5_nucleotidase/apyrase"/>
</dbReference>
<dbReference type="InterPro" id="IPR036907">
    <property type="entry name" value="5'-Nucleotdase_C_sf"/>
</dbReference>
<dbReference type="AlphaFoldDB" id="B3MG79"/>
<keyword evidence="5 8" id="KW-0732">Signal</keyword>
<name>B3MG79_DROAN</name>
<dbReference type="Proteomes" id="UP000007801">
    <property type="component" value="Unassembled WGS sequence"/>
</dbReference>
<dbReference type="PANTHER" id="PTHR11575">
    <property type="entry name" value="5'-NUCLEOTIDASE-RELATED"/>
    <property type="match status" value="1"/>
</dbReference>
<dbReference type="SUPFAM" id="SSF56300">
    <property type="entry name" value="Metallo-dependent phosphatases"/>
    <property type="match status" value="1"/>
</dbReference>
<accession>B3MG79</accession>
<dbReference type="STRING" id="7217.B3MG79"/>
<dbReference type="HOGENOM" id="CLU_005854_7_1_1"/>
<dbReference type="GO" id="GO:0046872">
    <property type="term" value="F:metal ion binding"/>
    <property type="evidence" value="ECO:0007669"/>
    <property type="project" value="UniProtKB-KW"/>
</dbReference>
<dbReference type="EMBL" id="CH902619">
    <property type="protein sequence ID" value="EDV36774.1"/>
    <property type="molecule type" value="Genomic_DNA"/>
</dbReference>
<dbReference type="EC" id="3.1.3.5" evidence="3"/>
<dbReference type="OMA" id="WFTIFKH"/>
<dbReference type="InterPro" id="IPR008334">
    <property type="entry name" value="5'-Nucleotdase_C"/>
</dbReference>
<dbReference type="CDD" id="cd07409">
    <property type="entry name" value="MPP_CD73_N"/>
    <property type="match status" value="1"/>
</dbReference>
<keyword evidence="6 8" id="KW-0547">Nucleotide-binding</keyword>
<dbReference type="PROSITE" id="PS00786">
    <property type="entry name" value="5_NUCLEOTIDASE_2"/>
    <property type="match status" value="1"/>
</dbReference>
<keyword evidence="12" id="KW-1185">Reference proteome</keyword>
<dbReference type="InterPro" id="IPR004843">
    <property type="entry name" value="Calcineurin-like_PHP"/>
</dbReference>
<dbReference type="GO" id="GO:0006196">
    <property type="term" value="P:AMP catabolic process"/>
    <property type="evidence" value="ECO:0007669"/>
    <property type="project" value="TreeGrafter"/>
</dbReference>
<evidence type="ECO:0000313" key="11">
    <source>
        <dbReference type="EMBL" id="EDV36774.1"/>
    </source>
</evidence>
<dbReference type="InParanoid" id="B3MG79"/>
<evidence type="ECO:0000256" key="2">
    <source>
        <dbReference type="ARBA" id="ARBA00006654"/>
    </source>
</evidence>
<feature type="chain" id="PRO_5005122868" description="5'-nucleotidase" evidence="8">
    <location>
        <begin position="20"/>
        <end position="598"/>
    </location>
</feature>
<dbReference type="GO" id="GO:0005886">
    <property type="term" value="C:plasma membrane"/>
    <property type="evidence" value="ECO:0007669"/>
    <property type="project" value="TreeGrafter"/>
</dbReference>
<keyword evidence="4" id="KW-0479">Metal-binding</keyword>
<reference evidence="11 12" key="1">
    <citation type="journal article" date="2007" name="Nature">
        <title>Evolution of genes and genomes on the Drosophila phylogeny.</title>
        <authorList>
            <consortium name="Drosophila 12 Genomes Consortium"/>
            <person name="Clark A.G."/>
            <person name="Eisen M.B."/>
            <person name="Smith D.R."/>
            <person name="Bergman C.M."/>
            <person name="Oliver B."/>
            <person name="Markow T.A."/>
            <person name="Kaufman T.C."/>
            <person name="Kellis M."/>
            <person name="Gelbart W."/>
            <person name="Iyer V.N."/>
            <person name="Pollard D.A."/>
            <person name="Sackton T.B."/>
            <person name="Larracuente A.M."/>
            <person name="Singh N.D."/>
            <person name="Abad J.P."/>
            <person name="Abt D.N."/>
            <person name="Adryan B."/>
            <person name="Aguade M."/>
            <person name="Akashi H."/>
            <person name="Anderson W.W."/>
            <person name="Aquadro C.F."/>
            <person name="Ardell D.H."/>
            <person name="Arguello R."/>
            <person name="Artieri C.G."/>
            <person name="Barbash D.A."/>
            <person name="Barker D."/>
            <person name="Barsanti P."/>
            <person name="Batterham P."/>
            <person name="Batzoglou S."/>
            <person name="Begun D."/>
            <person name="Bhutkar A."/>
            <person name="Blanco E."/>
            <person name="Bosak S.A."/>
            <person name="Bradley R.K."/>
            <person name="Brand A.D."/>
            <person name="Brent M.R."/>
            <person name="Brooks A.N."/>
            <person name="Brown R.H."/>
            <person name="Butlin R.K."/>
            <person name="Caggese C."/>
            <person name="Calvi B.R."/>
            <person name="Bernardo de Carvalho A."/>
            <person name="Caspi A."/>
            <person name="Castrezana S."/>
            <person name="Celniker S.E."/>
            <person name="Chang J.L."/>
            <person name="Chapple C."/>
            <person name="Chatterji S."/>
            <person name="Chinwalla A."/>
            <person name="Civetta A."/>
            <person name="Clifton S.W."/>
            <person name="Comeron J.M."/>
            <person name="Costello J.C."/>
            <person name="Coyne J.A."/>
            <person name="Daub J."/>
            <person name="David R.G."/>
            <person name="Delcher A.L."/>
            <person name="Delehaunty K."/>
            <person name="Do C.B."/>
            <person name="Ebling H."/>
            <person name="Edwards K."/>
            <person name="Eickbush T."/>
            <person name="Evans J.D."/>
            <person name="Filipski A."/>
            <person name="Findeiss S."/>
            <person name="Freyhult E."/>
            <person name="Fulton L."/>
            <person name="Fulton R."/>
            <person name="Garcia A.C."/>
            <person name="Gardiner A."/>
            <person name="Garfield D.A."/>
            <person name="Garvin B.E."/>
            <person name="Gibson G."/>
            <person name="Gilbert D."/>
            <person name="Gnerre S."/>
            <person name="Godfrey J."/>
            <person name="Good R."/>
            <person name="Gotea V."/>
            <person name="Gravely B."/>
            <person name="Greenberg A.J."/>
            <person name="Griffiths-Jones S."/>
            <person name="Gross S."/>
            <person name="Guigo R."/>
            <person name="Gustafson E.A."/>
            <person name="Haerty W."/>
            <person name="Hahn M.W."/>
            <person name="Halligan D.L."/>
            <person name="Halpern A.L."/>
            <person name="Halter G.M."/>
            <person name="Han M.V."/>
            <person name="Heger A."/>
            <person name="Hillier L."/>
            <person name="Hinrichs A.S."/>
            <person name="Holmes I."/>
            <person name="Hoskins R.A."/>
            <person name="Hubisz M.J."/>
            <person name="Hultmark D."/>
            <person name="Huntley M.A."/>
            <person name="Jaffe D.B."/>
            <person name="Jagadeeshan S."/>
            <person name="Jeck W.R."/>
            <person name="Johnson J."/>
            <person name="Jones C.D."/>
            <person name="Jordan W.C."/>
            <person name="Karpen G.H."/>
            <person name="Kataoka E."/>
            <person name="Keightley P.D."/>
            <person name="Kheradpour P."/>
            <person name="Kirkness E.F."/>
            <person name="Koerich L.B."/>
            <person name="Kristiansen K."/>
            <person name="Kudrna D."/>
            <person name="Kulathinal R.J."/>
            <person name="Kumar S."/>
            <person name="Kwok R."/>
            <person name="Lander E."/>
            <person name="Langley C.H."/>
            <person name="Lapoint R."/>
            <person name="Lazzaro B.P."/>
            <person name="Lee S.J."/>
            <person name="Levesque L."/>
            <person name="Li R."/>
            <person name="Lin C.F."/>
            <person name="Lin M.F."/>
            <person name="Lindblad-Toh K."/>
            <person name="Llopart A."/>
            <person name="Long M."/>
            <person name="Low L."/>
            <person name="Lozovsky E."/>
            <person name="Lu J."/>
            <person name="Luo M."/>
            <person name="Machado C.A."/>
            <person name="Makalowski W."/>
            <person name="Marzo M."/>
            <person name="Matsuda M."/>
            <person name="Matzkin L."/>
            <person name="McAllister B."/>
            <person name="McBride C.S."/>
            <person name="McKernan B."/>
            <person name="McKernan K."/>
            <person name="Mendez-Lago M."/>
            <person name="Minx P."/>
            <person name="Mollenhauer M.U."/>
            <person name="Montooth K."/>
            <person name="Mount S.M."/>
            <person name="Mu X."/>
            <person name="Myers E."/>
            <person name="Negre B."/>
            <person name="Newfeld S."/>
            <person name="Nielsen R."/>
            <person name="Noor M.A."/>
            <person name="O'Grady P."/>
            <person name="Pachter L."/>
            <person name="Papaceit M."/>
            <person name="Parisi M.J."/>
            <person name="Parisi M."/>
            <person name="Parts L."/>
            <person name="Pedersen J.S."/>
            <person name="Pesole G."/>
            <person name="Phillippy A.M."/>
            <person name="Ponting C.P."/>
            <person name="Pop M."/>
            <person name="Porcelli D."/>
            <person name="Powell J.R."/>
            <person name="Prohaska S."/>
            <person name="Pruitt K."/>
            <person name="Puig M."/>
            <person name="Quesneville H."/>
            <person name="Ram K.R."/>
            <person name="Rand D."/>
            <person name="Rasmussen M.D."/>
            <person name="Reed L.K."/>
            <person name="Reenan R."/>
            <person name="Reily A."/>
            <person name="Remington K.A."/>
            <person name="Rieger T.T."/>
            <person name="Ritchie M.G."/>
            <person name="Robin C."/>
            <person name="Rogers Y.H."/>
            <person name="Rohde C."/>
            <person name="Rozas J."/>
            <person name="Rubenfield M.J."/>
            <person name="Ruiz A."/>
            <person name="Russo S."/>
            <person name="Salzberg S.L."/>
            <person name="Sanchez-Gracia A."/>
            <person name="Saranga D.J."/>
            <person name="Sato H."/>
            <person name="Schaeffer S.W."/>
            <person name="Schatz M.C."/>
            <person name="Schlenke T."/>
            <person name="Schwartz R."/>
            <person name="Segarra C."/>
            <person name="Singh R.S."/>
            <person name="Sirot L."/>
            <person name="Sirota M."/>
            <person name="Sisneros N.B."/>
            <person name="Smith C.D."/>
            <person name="Smith T.F."/>
            <person name="Spieth J."/>
            <person name="Stage D.E."/>
            <person name="Stark A."/>
            <person name="Stephan W."/>
            <person name="Strausberg R.L."/>
            <person name="Strempel S."/>
            <person name="Sturgill D."/>
            <person name="Sutton G."/>
            <person name="Sutton G.G."/>
            <person name="Tao W."/>
            <person name="Teichmann S."/>
            <person name="Tobari Y.N."/>
            <person name="Tomimura Y."/>
            <person name="Tsolas J.M."/>
            <person name="Valente V.L."/>
            <person name="Venter E."/>
            <person name="Venter J.C."/>
            <person name="Vicario S."/>
            <person name="Vieira F.G."/>
            <person name="Vilella A.J."/>
            <person name="Villasante A."/>
            <person name="Walenz B."/>
            <person name="Wang J."/>
            <person name="Wasserman M."/>
            <person name="Watts T."/>
            <person name="Wilson D."/>
            <person name="Wilson R.K."/>
            <person name="Wing R.A."/>
            <person name="Wolfner M.F."/>
            <person name="Wong A."/>
            <person name="Wong G.K."/>
            <person name="Wu C.I."/>
            <person name="Wu G."/>
            <person name="Yamamoto D."/>
            <person name="Yang H.P."/>
            <person name="Yang S.P."/>
            <person name="Yorke J.A."/>
            <person name="Yoshida K."/>
            <person name="Zdobnov E."/>
            <person name="Zhang P."/>
            <person name="Zhang Y."/>
            <person name="Zimin A.V."/>
            <person name="Baldwin J."/>
            <person name="Abdouelleil A."/>
            <person name="Abdulkadir J."/>
            <person name="Abebe A."/>
            <person name="Abera B."/>
            <person name="Abreu J."/>
            <person name="Acer S.C."/>
            <person name="Aftuck L."/>
            <person name="Alexander A."/>
            <person name="An P."/>
            <person name="Anderson E."/>
            <person name="Anderson S."/>
            <person name="Arachi H."/>
            <person name="Azer M."/>
            <person name="Bachantsang P."/>
            <person name="Barry A."/>
            <person name="Bayul T."/>
            <person name="Berlin A."/>
            <person name="Bessette D."/>
            <person name="Bloom T."/>
            <person name="Blye J."/>
            <person name="Boguslavskiy L."/>
            <person name="Bonnet C."/>
            <person name="Boukhgalter B."/>
            <person name="Bourzgui I."/>
            <person name="Brown A."/>
            <person name="Cahill P."/>
            <person name="Channer S."/>
            <person name="Cheshatsang Y."/>
            <person name="Chuda L."/>
            <person name="Citroen M."/>
            <person name="Collymore A."/>
            <person name="Cooke P."/>
            <person name="Costello M."/>
            <person name="D'Aco K."/>
            <person name="Daza R."/>
            <person name="De Haan G."/>
            <person name="DeGray S."/>
            <person name="DeMaso C."/>
            <person name="Dhargay N."/>
            <person name="Dooley K."/>
            <person name="Dooley E."/>
            <person name="Doricent M."/>
            <person name="Dorje P."/>
            <person name="Dorjee K."/>
            <person name="Dupes A."/>
            <person name="Elong R."/>
            <person name="Falk J."/>
            <person name="Farina A."/>
            <person name="Faro S."/>
            <person name="Ferguson D."/>
            <person name="Fisher S."/>
            <person name="Foley C.D."/>
            <person name="Franke A."/>
            <person name="Friedrich D."/>
            <person name="Gadbois L."/>
            <person name="Gearin G."/>
            <person name="Gearin C.R."/>
            <person name="Giannoukos G."/>
            <person name="Goode T."/>
            <person name="Graham J."/>
            <person name="Grandbois E."/>
            <person name="Grewal S."/>
            <person name="Gyaltsen K."/>
            <person name="Hafez N."/>
            <person name="Hagos B."/>
            <person name="Hall J."/>
            <person name="Henson C."/>
            <person name="Hollinger A."/>
            <person name="Honan T."/>
            <person name="Huard M.D."/>
            <person name="Hughes L."/>
            <person name="Hurhula B."/>
            <person name="Husby M.E."/>
            <person name="Kamat A."/>
            <person name="Kanga B."/>
            <person name="Kashin S."/>
            <person name="Khazanovich D."/>
            <person name="Kisner P."/>
            <person name="Lance K."/>
            <person name="Lara M."/>
            <person name="Lee W."/>
            <person name="Lennon N."/>
            <person name="Letendre F."/>
            <person name="LeVine R."/>
            <person name="Lipovsky A."/>
            <person name="Liu X."/>
            <person name="Liu J."/>
            <person name="Liu S."/>
            <person name="Lokyitsang T."/>
            <person name="Lokyitsang Y."/>
            <person name="Lubonja R."/>
            <person name="Lui A."/>
            <person name="MacDonald P."/>
            <person name="Magnisalis V."/>
            <person name="Maru K."/>
            <person name="Matthews C."/>
            <person name="McCusker W."/>
            <person name="McDonough S."/>
            <person name="Mehta T."/>
            <person name="Meldrim J."/>
            <person name="Meneus L."/>
            <person name="Mihai O."/>
            <person name="Mihalev A."/>
            <person name="Mihova T."/>
            <person name="Mittelman R."/>
            <person name="Mlenga V."/>
            <person name="Montmayeur A."/>
            <person name="Mulrain L."/>
            <person name="Navidi A."/>
            <person name="Naylor J."/>
            <person name="Negash T."/>
            <person name="Nguyen T."/>
            <person name="Nguyen N."/>
            <person name="Nicol R."/>
            <person name="Norbu C."/>
            <person name="Norbu N."/>
            <person name="Novod N."/>
            <person name="O'Neill B."/>
            <person name="Osman S."/>
            <person name="Markiewicz E."/>
            <person name="Oyono O.L."/>
            <person name="Patti C."/>
            <person name="Phunkhang P."/>
            <person name="Pierre F."/>
            <person name="Priest M."/>
            <person name="Raghuraman S."/>
            <person name="Rege F."/>
            <person name="Reyes R."/>
            <person name="Rise C."/>
            <person name="Rogov P."/>
            <person name="Ross K."/>
            <person name="Ryan E."/>
            <person name="Settipalli S."/>
            <person name="Shea T."/>
            <person name="Sherpa N."/>
            <person name="Shi L."/>
            <person name="Shih D."/>
            <person name="Sparrow T."/>
            <person name="Spaulding J."/>
            <person name="Stalker J."/>
            <person name="Stange-Thomann N."/>
            <person name="Stavropoulos S."/>
            <person name="Stone C."/>
            <person name="Strader C."/>
            <person name="Tesfaye S."/>
            <person name="Thomson T."/>
            <person name="Thoulutsang Y."/>
            <person name="Thoulutsang D."/>
            <person name="Topham K."/>
            <person name="Topping I."/>
            <person name="Tsamla T."/>
            <person name="Vassiliev H."/>
            <person name="Vo A."/>
            <person name="Wangchuk T."/>
            <person name="Wangdi T."/>
            <person name="Weiand M."/>
            <person name="Wilkinson J."/>
            <person name="Wilson A."/>
            <person name="Yadav S."/>
            <person name="Young G."/>
            <person name="Yu Q."/>
            <person name="Zembek L."/>
            <person name="Zhong D."/>
            <person name="Zimmer A."/>
            <person name="Zwirko Z."/>
            <person name="Jaffe D.B."/>
            <person name="Alvarez P."/>
            <person name="Brockman W."/>
            <person name="Butler J."/>
            <person name="Chin C."/>
            <person name="Gnerre S."/>
            <person name="Grabherr M."/>
            <person name="Kleber M."/>
            <person name="Mauceli E."/>
            <person name="MacCallum I."/>
        </authorList>
    </citation>
    <scope>NUCLEOTIDE SEQUENCE [LARGE SCALE GENOMIC DNA]</scope>
    <source>
        <strain evidence="12">Tucson 14024-0371.13</strain>
    </source>
</reference>
<keyword evidence="7 8" id="KW-0378">Hydrolase</keyword>
<sequence length="598" mass="66133">MWKFIIVALVTFSAVGILSDNFSRVEDHLIVKRQSNFEFIILHNNDMHARFEQTNMKSGTCSKDDAKKNKCCGGYGRVANIVRKYRKAADSGGLPVIFLNAGDVYTGTAWFTIFKHEIVTDFMNKLAPDAISLGNHEFDKNIAGLVPFLNGATYPILACNLNTKGEPDVASSKLAKSTILTVKDVKVGVIGFLTPDTAFLAAKNKLVFYDEIPSINAEAKKLKSQGINILIAVGHSGYKTDQEIAKNCPEVDVVVGAHSHTYLDANKPVADIKDSSPEAVRGPYPTVVVQSSGKKVPVVQAYAFTKYMGKLIVKFDSKGNLKDFSGAPILLGPKMPQEQDMLDLLEKYRPKVEELERTIYGKTNVLLEGGGICRNRECNLGNLISDAMVFTRVSENEGNHWTDAPIGLIQGGGIRASIEKEADRNINGATLMTVLPFENDVMMTRISGKKLMAALEHSATTRLRDSNGGFLQMSGLKVVYDYNNPEGKRVVSALARCSNCSVPVYEPIKEDAKYQVIVLEYVLEGGDGYDLNDDDNPHNERLLLNDINCAINYIKLQQFVYPKMEERITIVESDRASMPRSPFAFLLILITSLQNRFF</sequence>
<evidence type="ECO:0000259" key="10">
    <source>
        <dbReference type="Pfam" id="PF02872"/>
    </source>
</evidence>
<organism evidence="11 12">
    <name type="scientific">Drosophila ananassae</name>
    <name type="common">Fruit fly</name>
    <dbReference type="NCBI Taxonomy" id="7217"/>
    <lineage>
        <taxon>Eukaryota</taxon>
        <taxon>Metazoa</taxon>
        <taxon>Ecdysozoa</taxon>
        <taxon>Arthropoda</taxon>
        <taxon>Hexapoda</taxon>
        <taxon>Insecta</taxon>
        <taxon>Pterygota</taxon>
        <taxon>Neoptera</taxon>
        <taxon>Endopterygota</taxon>
        <taxon>Diptera</taxon>
        <taxon>Brachycera</taxon>
        <taxon>Muscomorpha</taxon>
        <taxon>Ephydroidea</taxon>
        <taxon>Drosophilidae</taxon>
        <taxon>Drosophila</taxon>
        <taxon>Sophophora</taxon>
    </lineage>
</organism>
<dbReference type="Gene3D" id="3.60.21.10">
    <property type="match status" value="1"/>
</dbReference>
<protein>
    <recommendedName>
        <fullName evidence="3">5'-nucleotidase</fullName>
        <ecNumber evidence="3">3.1.3.5</ecNumber>
    </recommendedName>
</protein>
<comment type="similarity">
    <text evidence="2 8">Belongs to the 5'-nucleotidase family.</text>
</comment>
<evidence type="ECO:0000256" key="5">
    <source>
        <dbReference type="ARBA" id="ARBA00022729"/>
    </source>
</evidence>
<proteinExistence type="inferred from homology"/>
<dbReference type="PANTHER" id="PTHR11575:SF24">
    <property type="entry name" value="5'-NUCLEOTIDASE"/>
    <property type="match status" value="1"/>
</dbReference>
<dbReference type="InterPro" id="IPR029052">
    <property type="entry name" value="Metallo-depent_PP-like"/>
</dbReference>
<dbReference type="GeneID" id="6495970"/>
<dbReference type="FunFam" id="3.60.21.10:FF:000020">
    <property type="entry name" value="NT5E isoform 4"/>
    <property type="match status" value="1"/>
</dbReference>
<evidence type="ECO:0000313" key="12">
    <source>
        <dbReference type="Proteomes" id="UP000007801"/>
    </source>
</evidence>
<evidence type="ECO:0000256" key="3">
    <source>
        <dbReference type="ARBA" id="ARBA00012643"/>
    </source>
</evidence>
<dbReference type="Pfam" id="PF02872">
    <property type="entry name" value="5_nucleotid_C"/>
    <property type="match status" value="1"/>
</dbReference>
<evidence type="ECO:0000256" key="7">
    <source>
        <dbReference type="ARBA" id="ARBA00022801"/>
    </source>
</evidence>
<feature type="domain" description="5'-Nucleotidase C-terminal" evidence="10">
    <location>
        <begin position="373"/>
        <end position="530"/>
    </location>
</feature>
<dbReference type="SUPFAM" id="SSF55816">
    <property type="entry name" value="5'-nucleotidase (syn. UDP-sugar hydrolase), C-terminal domain"/>
    <property type="match status" value="1"/>
</dbReference>
<dbReference type="SMR" id="B3MG79"/>
<dbReference type="eggNOG" id="KOG4419">
    <property type="taxonomic scope" value="Eukaryota"/>
</dbReference>
<dbReference type="Gene3D" id="3.90.780.10">
    <property type="entry name" value="5'-Nucleotidase, C-terminal domain"/>
    <property type="match status" value="1"/>
</dbReference>
<dbReference type="GO" id="GO:0008253">
    <property type="term" value="F:5'-nucleotidase activity"/>
    <property type="evidence" value="ECO:0007669"/>
    <property type="project" value="UniProtKB-EC"/>
</dbReference>
<feature type="domain" description="Calcineurin-like phosphoesterase" evidence="9">
    <location>
        <begin position="41"/>
        <end position="262"/>
    </location>
</feature>